<dbReference type="Gene3D" id="1.25.10.10">
    <property type="entry name" value="Leucine-rich Repeat Variant"/>
    <property type="match status" value="1"/>
</dbReference>
<reference evidence="7 8" key="1">
    <citation type="submission" date="2017-08" db="EMBL/GenBank/DDBJ databases">
        <title>Acidophilic green algal genome provides insights into adaptation to an acidic environment.</title>
        <authorList>
            <person name="Hirooka S."/>
            <person name="Hirose Y."/>
            <person name="Kanesaki Y."/>
            <person name="Higuchi S."/>
            <person name="Fujiwara T."/>
            <person name="Onuma R."/>
            <person name="Era A."/>
            <person name="Ohbayashi R."/>
            <person name="Uzuka A."/>
            <person name="Nozaki H."/>
            <person name="Yoshikawa H."/>
            <person name="Miyagishima S.Y."/>
        </authorList>
    </citation>
    <scope>NUCLEOTIDE SEQUENCE [LARGE SCALE GENOMIC DNA]</scope>
    <source>
        <strain evidence="7 8">NIES-2499</strain>
    </source>
</reference>
<keyword evidence="2" id="KW-0813">Transport</keyword>
<feature type="domain" description="Importin subunit beta-1/Transportin-1-like TPR repeats" evidence="6">
    <location>
        <begin position="45"/>
        <end position="413"/>
    </location>
</feature>
<dbReference type="STRING" id="1157962.A0A250X9T4"/>
<evidence type="ECO:0000256" key="4">
    <source>
        <dbReference type="ARBA" id="ARBA00022737"/>
    </source>
</evidence>
<evidence type="ECO:0000313" key="7">
    <source>
        <dbReference type="EMBL" id="GAX79827.1"/>
    </source>
</evidence>
<sequence>MLQAMQDPHPHVKDTTAWTVGRIFQFLHSTDIEPPLITPDSLPPIMTVLVKSLQDSSHIAYRVCCAISSLAEGFQGAQGGTSPMSPFFKDTVAALLQCAQRHAHHDHAKVQISAFEAINDLVRSASPDTLEIVAQLIQVVLPEIHKTFDMPAVSSEARDKLAEVQGQLCGVLQVIVQKLSEKEETKAAVLQFADPIMETLLRIFQFRSATVHEEAMLAVGSFTYAVGKQFVKYLPQFSQYLKTGLTNYLEWQVCLSTVGVLGDVCRNVEAEILPYCDEIMSLLVVNLGREDVHRNIKPNILSAFGDIALVIGDNFEKYLEAVLRVLKQAMSLSVSSGASEDFLDYNNMLRNGILEAYSGIIQGMGQAKAEMYMQNELQDIIMFVSSIGAEPEPEEDVARSAVNLLGDACSIFAGVGVLLRNSPRQEWSKLVEYCKAAPGLQDETDWAVQQIVHSMRS</sequence>
<keyword evidence="4" id="KW-0677">Repeat</keyword>
<keyword evidence="8" id="KW-1185">Reference proteome</keyword>
<evidence type="ECO:0000259" key="6">
    <source>
        <dbReference type="Pfam" id="PF25574"/>
    </source>
</evidence>
<evidence type="ECO:0000256" key="1">
    <source>
        <dbReference type="ARBA" id="ARBA00004496"/>
    </source>
</evidence>
<proteinExistence type="predicted"/>
<dbReference type="InterPro" id="IPR011989">
    <property type="entry name" value="ARM-like"/>
</dbReference>
<dbReference type="InterPro" id="IPR040122">
    <property type="entry name" value="Importin_beta"/>
</dbReference>
<accession>A0A250X9T4</accession>
<dbReference type="InterPro" id="IPR016024">
    <property type="entry name" value="ARM-type_fold"/>
</dbReference>
<dbReference type="Proteomes" id="UP000232323">
    <property type="component" value="Unassembled WGS sequence"/>
</dbReference>
<protein>
    <recommendedName>
        <fullName evidence="6">Importin subunit beta-1/Transportin-1-like TPR repeats domain-containing protein</fullName>
    </recommendedName>
</protein>
<comment type="subcellular location">
    <subcellularLocation>
        <location evidence="1">Cytoplasm</location>
    </subcellularLocation>
</comment>
<dbReference type="PANTHER" id="PTHR10527">
    <property type="entry name" value="IMPORTIN BETA"/>
    <property type="match status" value="1"/>
</dbReference>
<keyword evidence="3" id="KW-0963">Cytoplasm</keyword>
<dbReference type="EMBL" id="BEGY01000046">
    <property type="protein sequence ID" value="GAX79827.1"/>
    <property type="molecule type" value="Genomic_DNA"/>
</dbReference>
<keyword evidence="5" id="KW-0653">Protein transport</keyword>
<evidence type="ECO:0000256" key="3">
    <source>
        <dbReference type="ARBA" id="ARBA00022490"/>
    </source>
</evidence>
<dbReference type="GO" id="GO:0005737">
    <property type="term" value="C:cytoplasm"/>
    <property type="evidence" value="ECO:0007669"/>
    <property type="project" value="UniProtKB-SubCell"/>
</dbReference>
<dbReference type="InterPro" id="IPR058584">
    <property type="entry name" value="IMB1_TNPO1-like_TPR"/>
</dbReference>
<evidence type="ECO:0000256" key="2">
    <source>
        <dbReference type="ARBA" id="ARBA00022448"/>
    </source>
</evidence>
<comment type="caution">
    <text evidence="7">The sequence shown here is derived from an EMBL/GenBank/DDBJ whole genome shotgun (WGS) entry which is preliminary data.</text>
</comment>
<dbReference type="GO" id="GO:0006606">
    <property type="term" value="P:protein import into nucleus"/>
    <property type="evidence" value="ECO:0007669"/>
    <property type="project" value="InterPro"/>
</dbReference>
<dbReference type="OrthoDB" id="10263328at2759"/>
<gene>
    <name evidence="7" type="ORF">CEUSTIGMA_g7267.t1</name>
</gene>
<dbReference type="Pfam" id="PF25574">
    <property type="entry name" value="TPR_IMB1"/>
    <property type="match status" value="1"/>
</dbReference>
<organism evidence="7 8">
    <name type="scientific">Chlamydomonas eustigma</name>
    <dbReference type="NCBI Taxonomy" id="1157962"/>
    <lineage>
        <taxon>Eukaryota</taxon>
        <taxon>Viridiplantae</taxon>
        <taxon>Chlorophyta</taxon>
        <taxon>core chlorophytes</taxon>
        <taxon>Chlorophyceae</taxon>
        <taxon>CS clade</taxon>
        <taxon>Chlamydomonadales</taxon>
        <taxon>Chlamydomonadaceae</taxon>
        <taxon>Chlamydomonas</taxon>
    </lineage>
</organism>
<evidence type="ECO:0000256" key="5">
    <source>
        <dbReference type="ARBA" id="ARBA00022927"/>
    </source>
</evidence>
<dbReference type="SUPFAM" id="SSF48371">
    <property type="entry name" value="ARM repeat"/>
    <property type="match status" value="1"/>
</dbReference>
<name>A0A250X9T4_9CHLO</name>
<dbReference type="AlphaFoldDB" id="A0A250X9T4"/>
<evidence type="ECO:0000313" key="8">
    <source>
        <dbReference type="Proteomes" id="UP000232323"/>
    </source>
</evidence>